<dbReference type="AlphaFoldDB" id="A0A3S1I747"/>
<dbReference type="Proteomes" id="UP000271624">
    <property type="component" value="Unassembled WGS sequence"/>
</dbReference>
<reference evidence="1" key="2">
    <citation type="journal article" date="2019" name="Genome Biol. Evol.">
        <title>Day and night: Metabolic profiles and evolutionary relationships of six axenic non-marine cyanobacteria.</title>
        <authorList>
            <person name="Will S.E."/>
            <person name="Henke P."/>
            <person name="Boedeker C."/>
            <person name="Huang S."/>
            <person name="Brinkmann H."/>
            <person name="Rohde M."/>
            <person name="Jarek M."/>
            <person name="Friedl T."/>
            <person name="Seufert S."/>
            <person name="Schumacher M."/>
            <person name="Overmann J."/>
            <person name="Neumann-Schaal M."/>
            <person name="Petersen J."/>
        </authorList>
    </citation>
    <scope>NUCLEOTIDE SEQUENCE [LARGE SCALE GENOMIC DNA]</scope>
    <source>
        <strain evidence="1">PCC 7102</strain>
    </source>
</reference>
<organism evidence="1 2">
    <name type="scientific">Dulcicalothrix desertica PCC 7102</name>
    <dbReference type="NCBI Taxonomy" id="232991"/>
    <lineage>
        <taxon>Bacteria</taxon>
        <taxon>Bacillati</taxon>
        <taxon>Cyanobacteriota</taxon>
        <taxon>Cyanophyceae</taxon>
        <taxon>Nostocales</taxon>
        <taxon>Calotrichaceae</taxon>
        <taxon>Dulcicalothrix</taxon>
    </lineage>
</organism>
<sequence>MAKESIRIVIRQPLHKLIKEWADVLGVDDFGEVVNFLLLDLKRTGYLPNSQSTVNTTSHQKQDIKPDTYDDASELAGLF</sequence>
<evidence type="ECO:0000313" key="1">
    <source>
        <dbReference type="EMBL" id="RUS93112.1"/>
    </source>
</evidence>
<proteinExistence type="predicted"/>
<protein>
    <submittedName>
        <fullName evidence="1">Uncharacterized protein</fullName>
    </submittedName>
</protein>
<dbReference type="OrthoDB" id="488255at2"/>
<name>A0A3S1I747_9CYAN</name>
<dbReference type="RefSeq" id="WP_127087640.1">
    <property type="nucleotide sequence ID" value="NZ_RSCL01000064.1"/>
</dbReference>
<accession>A0A3S1I747</accession>
<gene>
    <name evidence="1" type="ORF">DSM106972_097440</name>
</gene>
<dbReference type="EMBL" id="RSCL01000064">
    <property type="protein sequence ID" value="RUS93112.1"/>
    <property type="molecule type" value="Genomic_DNA"/>
</dbReference>
<evidence type="ECO:0000313" key="2">
    <source>
        <dbReference type="Proteomes" id="UP000271624"/>
    </source>
</evidence>
<keyword evidence="2" id="KW-1185">Reference proteome</keyword>
<comment type="caution">
    <text evidence="1">The sequence shown here is derived from an EMBL/GenBank/DDBJ whole genome shotgun (WGS) entry which is preliminary data.</text>
</comment>
<reference evidence="1" key="1">
    <citation type="submission" date="2018-12" db="EMBL/GenBank/DDBJ databases">
        <authorList>
            <person name="Will S."/>
            <person name="Neumann-Schaal M."/>
            <person name="Henke P."/>
        </authorList>
    </citation>
    <scope>NUCLEOTIDE SEQUENCE</scope>
    <source>
        <strain evidence="1">PCC 7102</strain>
    </source>
</reference>